<comment type="caution">
    <text evidence="2">The sequence shown here is derived from an EMBL/GenBank/DDBJ whole genome shotgun (WGS) entry which is preliminary data.</text>
</comment>
<keyword evidence="3" id="KW-1185">Reference proteome</keyword>
<dbReference type="AlphaFoldDB" id="A0A8T0UJ87"/>
<evidence type="ECO:0000259" key="1">
    <source>
        <dbReference type="Pfam" id="PF12783"/>
    </source>
</evidence>
<dbReference type="Proteomes" id="UP000823388">
    <property type="component" value="Chromosome 3N"/>
</dbReference>
<proteinExistence type="predicted"/>
<sequence length="117" mass="13028">MFVLLRMCGGANGPQLQEVAVEGLISFIRQPTFVIEMYVNYDCDPLLRNVFEEVGKLLCKAAFPAAPGPMTPVQLQAFEGLVSMITTIADNVEVDKAPDHDAYAVDVSEFRLFWTER</sequence>
<accession>A0A8T0UJ87</accession>
<gene>
    <name evidence="2" type="ORF">PVAP13_3NG235626</name>
</gene>
<evidence type="ECO:0000313" key="3">
    <source>
        <dbReference type="Proteomes" id="UP000823388"/>
    </source>
</evidence>
<dbReference type="Pfam" id="PF12783">
    <property type="entry name" value="Sec7-like_HUS"/>
    <property type="match status" value="1"/>
</dbReference>
<feature type="domain" description="Mon2/Sec7/BIG1-like HUS" evidence="1">
    <location>
        <begin position="11"/>
        <end position="49"/>
    </location>
</feature>
<name>A0A8T0UJ87_PANVG</name>
<dbReference type="InterPro" id="IPR032691">
    <property type="entry name" value="Mon2/Sec7/BIG1-like_HUS"/>
</dbReference>
<evidence type="ECO:0000313" key="2">
    <source>
        <dbReference type="EMBL" id="KAG2620923.1"/>
    </source>
</evidence>
<organism evidence="2 3">
    <name type="scientific">Panicum virgatum</name>
    <name type="common">Blackwell switchgrass</name>
    <dbReference type="NCBI Taxonomy" id="38727"/>
    <lineage>
        <taxon>Eukaryota</taxon>
        <taxon>Viridiplantae</taxon>
        <taxon>Streptophyta</taxon>
        <taxon>Embryophyta</taxon>
        <taxon>Tracheophyta</taxon>
        <taxon>Spermatophyta</taxon>
        <taxon>Magnoliopsida</taxon>
        <taxon>Liliopsida</taxon>
        <taxon>Poales</taxon>
        <taxon>Poaceae</taxon>
        <taxon>PACMAD clade</taxon>
        <taxon>Panicoideae</taxon>
        <taxon>Panicodae</taxon>
        <taxon>Paniceae</taxon>
        <taxon>Panicinae</taxon>
        <taxon>Panicum</taxon>
        <taxon>Panicum sect. Hiantes</taxon>
    </lineage>
</organism>
<dbReference type="EMBL" id="CM029042">
    <property type="protein sequence ID" value="KAG2620923.1"/>
    <property type="molecule type" value="Genomic_DNA"/>
</dbReference>
<reference evidence="2" key="1">
    <citation type="submission" date="2020-05" db="EMBL/GenBank/DDBJ databases">
        <title>WGS assembly of Panicum virgatum.</title>
        <authorList>
            <person name="Lovell J.T."/>
            <person name="Jenkins J."/>
            <person name="Shu S."/>
            <person name="Juenger T.E."/>
            <person name="Schmutz J."/>
        </authorList>
    </citation>
    <scope>NUCLEOTIDE SEQUENCE</scope>
    <source>
        <strain evidence="2">AP13</strain>
    </source>
</reference>
<protein>
    <recommendedName>
        <fullName evidence="1">Mon2/Sec7/BIG1-like HUS domain-containing protein</fullName>
    </recommendedName>
</protein>